<dbReference type="GeneID" id="19273148"/>
<dbReference type="Pfam" id="PF01485">
    <property type="entry name" value="IBR"/>
    <property type="match status" value="1"/>
</dbReference>
<dbReference type="InterPro" id="IPR044066">
    <property type="entry name" value="TRIAD_supradom"/>
</dbReference>
<keyword evidence="10" id="KW-0175">Coiled coil</keyword>
<gene>
    <name evidence="14" type="ORF">PFICI_08135</name>
</gene>
<feature type="coiled-coil region" evidence="10">
    <location>
        <begin position="14"/>
        <end position="84"/>
    </location>
</feature>
<evidence type="ECO:0000259" key="13">
    <source>
        <dbReference type="PROSITE" id="PS51873"/>
    </source>
</evidence>
<dbReference type="CDD" id="cd20335">
    <property type="entry name" value="BRcat_RBR"/>
    <property type="match status" value="1"/>
</dbReference>
<dbReference type="PROSITE" id="PS50089">
    <property type="entry name" value="ZF_RING_2"/>
    <property type="match status" value="1"/>
</dbReference>
<feature type="compositionally biased region" description="Basic and acidic residues" evidence="11">
    <location>
        <begin position="368"/>
        <end position="426"/>
    </location>
</feature>
<evidence type="ECO:0000256" key="9">
    <source>
        <dbReference type="PROSITE-ProRule" id="PRU00175"/>
    </source>
</evidence>
<evidence type="ECO:0000256" key="2">
    <source>
        <dbReference type="ARBA" id="ARBA00012251"/>
    </source>
</evidence>
<evidence type="ECO:0000256" key="11">
    <source>
        <dbReference type="SAM" id="MobiDB-lite"/>
    </source>
</evidence>
<dbReference type="PROSITE" id="PS51873">
    <property type="entry name" value="TRIAD"/>
    <property type="match status" value="1"/>
</dbReference>
<dbReference type="PANTHER" id="PTHR11685">
    <property type="entry name" value="RBR FAMILY RING FINGER AND IBR DOMAIN-CONTAINING"/>
    <property type="match status" value="1"/>
</dbReference>
<dbReference type="Gene3D" id="3.30.40.10">
    <property type="entry name" value="Zinc/RING finger domain, C3HC4 (zinc finger)"/>
    <property type="match status" value="1"/>
</dbReference>
<evidence type="ECO:0000256" key="5">
    <source>
        <dbReference type="ARBA" id="ARBA00022737"/>
    </source>
</evidence>
<dbReference type="SUPFAM" id="SSF57850">
    <property type="entry name" value="RING/U-box"/>
    <property type="match status" value="3"/>
</dbReference>
<comment type="catalytic activity">
    <reaction evidence="1">
        <text>[E2 ubiquitin-conjugating enzyme]-S-ubiquitinyl-L-cysteine + [acceptor protein]-L-lysine = [E2 ubiquitin-conjugating enzyme]-L-cysteine + [acceptor protein]-N(6)-ubiquitinyl-L-lysine.</text>
        <dbReference type="EC" id="2.3.2.31"/>
    </reaction>
</comment>
<keyword evidence="4" id="KW-0479">Metal-binding</keyword>
<dbReference type="InParanoid" id="W3X607"/>
<dbReference type="Proteomes" id="UP000030651">
    <property type="component" value="Unassembled WGS sequence"/>
</dbReference>
<dbReference type="GO" id="GO:0061630">
    <property type="term" value="F:ubiquitin protein ligase activity"/>
    <property type="evidence" value="ECO:0007669"/>
    <property type="project" value="UniProtKB-EC"/>
</dbReference>
<keyword evidence="6 9" id="KW-0863">Zinc-finger</keyword>
<dbReference type="Gene3D" id="1.20.120.1750">
    <property type="match status" value="1"/>
</dbReference>
<dbReference type="HOGENOM" id="CLU_512989_0_0_1"/>
<keyword evidence="8" id="KW-0862">Zinc</keyword>
<name>W3X607_PESFW</name>
<dbReference type="EC" id="2.3.2.31" evidence="2"/>
<dbReference type="EMBL" id="KI912113">
    <property type="protein sequence ID" value="ETS80606.1"/>
    <property type="molecule type" value="Genomic_DNA"/>
</dbReference>
<dbReference type="KEGG" id="pfy:PFICI_08135"/>
<dbReference type="GO" id="GO:0008270">
    <property type="term" value="F:zinc ion binding"/>
    <property type="evidence" value="ECO:0007669"/>
    <property type="project" value="UniProtKB-KW"/>
</dbReference>
<evidence type="ECO:0000256" key="6">
    <source>
        <dbReference type="ARBA" id="ARBA00022771"/>
    </source>
</evidence>
<keyword evidence="7" id="KW-0833">Ubl conjugation pathway</keyword>
<feature type="region of interest" description="Disordered" evidence="11">
    <location>
        <begin position="362"/>
        <end position="426"/>
    </location>
</feature>
<organism evidence="14 15">
    <name type="scientific">Pestalotiopsis fici (strain W106-1 / CGMCC3.15140)</name>
    <dbReference type="NCBI Taxonomy" id="1229662"/>
    <lineage>
        <taxon>Eukaryota</taxon>
        <taxon>Fungi</taxon>
        <taxon>Dikarya</taxon>
        <taxon>Ascomycota</taxon>
        <taxon>Pezizomycotina</taxon>
        <taxon>Sordariomycetes</taxon>
        <taxon>Xylariomycetidae</taxon>
        <taxon>Amphisphaeriales</taxon>
        <taxon>Sporocadaceae</taxon>
        <taxon>Pestalotiopsis</taxon>
    </lineage>
</organism>
<evidence type="ECO:0000256" key="7">
    <source>
        <dbReference type="ARBA" id="ARBA00022786"/>
    </source>
</evidence>
<proteinExistence type="predicted"/>
<dbReference type="InterPro" id="IPR002867">
    <property type="entry name" value="IBR_dom"/>
</dbReference>
<evidence type="ECO:0000313" key="14">
    <source>
        <dbReference type="EMBL" id="ETS80606.1"/>
    </source>
</evidence>
<evidence type="ECO:0000259" key="12">
    <source>
        <dbReference type="PROSITE" id="PS50089"/>
    </source>
</evidence>
<dbReference type="InterPro" id="IPR001841">
    <property type="entry name" value="Znf_RING"/>
</dbReference>
<dbReference type="RefSeq" id="XP_007834907.1">
    <property type="nucleotide sequence ID" value="XM_007836716.1"/>
</dbReference>
<feature type="compositionally biased region" description="Pro residues" evidence="11">
    <location>
        <begin position="145"/>
        <end position="160"/>
    </location>
</feature>
<keyword evidence="15" id="KW-1185">Reference proteome</keyword>
<evidence type="ECO:0000313" key="15">
    <source>
        <dbReference type="Proteomes" id="UP000030651"/>
    </source>
</evidence>
<dbReference type="InterPro" id="IPR013083">
    <property type="entry name" value="Znf_RING/FYVE/PHD"/>
</dbReference>
<evidence type="ECO:0000256" key="8">
    <source>
        <dbReference type="ARBA" id="ARBA00022833"/>
    </source>
</evidence>
<evidence type="ECO:0000256" key="10">
    <source>
        <dbReference type="SAM" id="Coils"/>
    </source>
</evidence>
<reference evidence="15" key="1">
    <citation type="journal article" date="2015" name="BMC Genomics">
        <title>Genomic and transcriptomic analysis of the endophytic fungus Pestalotiopsis fici reveals its lifestyle and high potential for synthesis of natural products.</title>
        <authorList>
            <person name="Wang X."/>
            <person name="Zhang X."/>
            <person name="Liu L."/>
            <person name="Xiang M."/>
            <person name="Wang W."/>
            <person name="Sun X."/>
            <person name="Che Y."/>
            <person name="Guo L."/>
            <person name="Liu G."/>
            <person name="Guo L."/>
            <person name="Wang C."/>
            <person name="Yin W.B."/>
            <person name="Stadler M."/>
            <person name="Zhang X."/>
            <person name="Liu X."/>
        </authorList>
    </citation>
    <scope>NUCLEOTIDE SEQUENCE [LARGE SCALE GENOMIC DNA]</scope>
    <source>
        <strain evidence="15">W106-1 / CGMCC3.15140</strain>
    </source>
</reference>
<evidence type="ECO:0000256" key="4">
    <source>
        <dbReference type="ARBA" id="ARBA00022723"/>
    </source>
</evidence>
<accession>W3X607</accession>
<evidence type="ECO:0000256" key="1">
    <source>
        <dbReference type="ARBA" id="ARBA00001798"/>
    </source>
</evidence>
<dbReference type="AlphaFoldDB" id="W3X607"/>
<sequence>MKLLKKQRKPDLAYEQVQAEKRTVEARLDEVERALAAEQDDHRNDIRNLLTKFNELSVACAVERDEQNREIEALSAKFDQLVRARAIEEDNQRDRNSNLSAARLTEDQWWLIGAGPGPSATNPFEMQETDRYLFTAASSDTAPDLRPPTPRPPTPRPYGPGFPQKRDTDIGRSGPLQECNVCVETKPITAFPVLSISNQCEHIPQTCYSCIATSIKTQFGSKIWNQIHCPECHGLMDYHDVERQADEETFAKYQALSVQETANAIPGFVWCPTGCGFGQVQANASMNPIVQCGGCNYVFCFRHRVKWHDGLGCEEYDEMRANPDGFRSHLEILNEEAENQNRREAALKQEQEEADRRFAQSLVDDEEEMHRAEQLAAEERRQRESREVAEEARRQAEREAARQEAEQRNREAAIRKQQENAGERLVRSTTKPCPSCKWHIEKNEGCDHMTCRLIIFFLSIPLAPLCLDFLRSMKILWCTFPLLVHHPTYTEATLAPEFQVSNVVLSFAGYVCIHGIAMAALAEDSSADMST</sequence>
<keyword evidence="3" id="KW-0808">Transferase</keyword>
<feature type="region of interest" description="Disordered" evidence="11">
    <location>
        <begin position="138"/>
        <end position="166"/>
    </location>
</feature>
<dbReference type="OrthoDB" id="1431934at2759"/>
<dbReference type="SMART" id="SM00647">
    <property type="entry name" value="IBR"/>
    <property type="match status" value="1"/>
</dbReference>
<feature type="domain" description="RING-type" evidence="12">
    <location>
        <begin position="179"/>
        <end position="233"/>
    </location>
</feature>
<keyword evidence="5" id="KW-0677">Repeat</keyword>
<dbReference type="GO" id="GO:0016567">
    <property type="term" value="P:protein ubiquitination"/>
    <property type="evidence" value="ECO:0007669"/>
    <property type="project" value="InterPro"/>
</dbReference>
<dbReference type="eggNOG" id="KOG1815">
    <property type="taxonomic scope" value="Eukaryota"/>
</dbReference>
<evidence type="ECO:0000256" key="3">
    <source>
        <dbReference type="ARBA" id="ARBA00022679"/>
    </source>
</evidence>
<dbReference type="InterPro" id="IPR031127">
    <property type="entry name" value="E3_UB_ligase_RBR"/>
</dbReference>
<feature type="domain" description="RING-type" evidence="13">
    <location>
        <begin position="175"/>
        <end position="489"/>
    </location>
</feature>
<dbReference type="STRING" id="1229662.W3X607"/>
<protein>
    <recommendedName>
        <fullName evidence="2">RBR-type E3 ubiquitin transferase</fullName>
        <ecNumber evidence="2">2.3.2.31</ecNumber>
    </recommendedName>
</protein>